<keyword evidence="1" id="KW-0812">Transmembrane</keyword>
<evidence type="ECO:0008006" key="4">
    <source>
        <dbReference type="Google" id="ProtNLM"/>
    </source>
</evidence>
<keyword evidence="1" id="KW-1133">Transmembrane helix</keyword>
<comment type="caution">
    <text evidence="2">The sequence shown here is derived from an EMBL/GenBank/DDBJ whole genome shotgun (WGS) entry which is preliminary data.</text>
</comment>
<dbReference type="InterPro" id="IPR019429">
    <property type="entry name" value="7TM_GPCR_serpentine_rcpt_Sri"/>
</dbReference>
<evidence type="ECO:0000313" key="3">
    <source>
        <dbReference type="Proteomes" id="UP000230233"/>
    </source>
</evidence>
<organism evidence="2 3">
    <name type="scientific">Caenorhabditis nigoni</name>
    <dbReference type="NCBI Taxonomy" id="1611254"/>
    <lineage>
        <taxon>Eukaryota</taxon>
        <taxon>Metazoa</taxon>
        <taxon>Ecdysozoa</taxon>
        <taxon>Nematoda</taxon>
        <taxon>Chromadorea</taxon>
        <taxon>Rhabditida</taxon>
        <taxon>Rhabditina</taxon>
        <taxon>Rhabditomorpha</taxon>
        <taxon>Rhabditoidea</taxon>
        <taxon>Rhabditidae</taxon>
        <taxon>Peloderinae</taxon>
        <taxon>Caenorhabditis</taxon>
    </lineage>
</organism>
<dbReference type="STRING" id="1611254.A0A2G5T9U1"/>
<gene>
    <name evidence="2" type="primary">Cnig_chr_V.g17501</name>
    <name evidence="2" type="ORF">B9Z55_017501</name>
</gene>
<accession>A0A2G5T9U1</accession>
<dbReference type="Proteomes" id="UP000230233">
    <property type="component" value="Chromosome V"/>
</dbReference>
<dbReference type="PANTHER" id="PTHR46964:SF4">
    <property type="entry name" value="SERPENTINE RECEPTOR, CLASS I"/>
    <property type="match status" value="1"/>
</dbReference>
<dbReference type="Pfam" id="PF10327">
    <property type="entry name" value="7TM_GPCR_Sri"/>
    <property type="match status" value="1"/>
</dbReference>
<dbReference type="EMBL" id="PDUG01000005">
    <property type="protein sequence ID" value="PIC24008.1"/>
    <property type="molecule type" value="Genomic_DNA"/>
</dbReference>
<name>A0A2G5T9U1_9PELO</name>
<dbReference type="OrthoDB" id="5862349at2759"/>
<feature type="transmembrane region" description="Helical" evidence="1">
    <location>
        <begin position="134"/>
        <end position="155"/>
    </location>
</feature>
<sequence length="175" mass="20050">MIQLELNPYLPIVADTLFDIAGCLNLVTNCLVVYLILFQSSVMKEFRYYLLYIQLTNATTDFWLAFLAKPVHIYPVIGGYSLGILYSWFGISCHVQATVQVFSMALQKCAIFCAFLKKHQSIVAINDTWVLSKFAYWGSIIFVHGVALVIAILYYNGNLTKEQQLEYIRQVRNIQ</sequence>
<keyword evidence="1" id="KW-0472">Membrane</keyword>
<reference evidence="3" key="1">
    <citation type="submission" date="2017-10" db="EMBL/GenBank/DDBJ databases">
        <title>Rapid genome shrinkage in a self-fertile nematode reveals novel sperm competition proteins.</title>
        <authorList>
            <person name="Yin D."/>
            <person name="Schwarz E.M."/>
            <person name="Thomas C.G."/>
            <person name="Felde R.L."/>
            <person name="Korf I.F."/>
            <person name="Cutter A.D."/>
            <person name="Schartner C.M."/>
            <person name="Ralston E.J."/>
            <person name="Meyer B.J."/>
            <person name="Haag E.S."/>
        </authorList>
    </citation>
    <scope>NUCLEOTIDE SEQUENCE [LARGE SCALE GENOMIC DNA]</scope>
    <source>
        <strain evidence="3">JU1422</strain>
    </source>
</reference>
<dbReference type="PANTHER" id="PTHR46964">
    <property type="entry name" value="SERPENTINE RECEPTOR, CLASS I-RELATED"/>
    <property type="match status" value="1"/>
</dbReference>
<proteinExistence type="predicted"/>
<evidence type="ECO:0000313" key="2">
    <source>
        <dbReference type="EMBL" id="PIC24008.1"/>
    </source>
</evidence>
<protein>
    <recommendedName>
        <fullName evidence="4">7TM GPCR serpentine receptor class x (Srx) domain-containing protein</fullName>
    </recommendedName>
</protein>
<dbReference type="AlphaFoldDB" id="A0A2G5T9U1"/>
<keyword evidence="3" id="KW-1185">Reference proteome</keyword>
<feature type="transmembrane region" description="Helical" evidence="1">
    <location>
        <begin position="12"/>
        <end position="37"/>
    </location>
</feature>
<evidence type="ECO:0000256" key="1">
    <source>
        <dbReference type="SAM" id="Phobius"/>
    </source>
</evidence>